<accession>A0AA87MN54</accession>
<name>A0AA87MN54_9LEPT</name>
<sequence length="74" mass="8277">MSETKNLKSGIVQKPCQRCGKIFGCGAAINSYECFSVNLSPEILKQLRTNYGDCICVSCLKNLSESEEKKFNMF</sequence>
<organism evidence="1 2">
    <name type="scientific">Leptospira mayottensis 200901122</name>
    <dbReference type="NCBI Taxonomy" id="1193010"/>
    <lineage>
        <taxon>Bacteria</taxon>
        <taxon>Pseudomonadati</taxon>
        <taxon>Spirochaetota</taxon>
        <taxon>Spirochaetia</taxon>
        <taxon>Leptospirales</taxon>
        <taxon>Leptospiraceae</taxon>
        <taxon>Leptospira</taxon>
    </lineage>
</organism>
<evidence type="ECO:0000313" key="1">
    <source>
        <dbReference type="EMBL" id="EKS00504.1"/>
    </source>
</evidence>
<dbReference type="InterPro" id="IPR032720">
    <property type="entry name" value="Cys_rich_CWC"/>
</dbReference>
<reference evidence="1 2" key="1">
    <citation type="journal article" date="2014" name="Int. J. Syst. Evol. Microbiol.">
        <title>Leptospira mayottensis sp. nov., a pathogenic species of the genus Leptospira isolated from humans.</title>
        <authorList>
            <person name="Bourhy P."/>
            <person name="Collet L."/>
            <person name="Brisse S."/>
            <person name="Picardeau M."/>
        </authorList>
    </citation>
    <scope>NUCLEOTIDE SEQUENCE [LARGE SCALE GENOMIC DNA]</scope>
    <source>
        <strain evidence="1 2">200901122</strain>
    </source>
</reference>
<comment type="caution">
    <text evidence="1">The sequence shown here is derived from an EMBL/GenBank/DDBJ whole genome shotgun (WGS) entry which is preliminary data.</text>
</comment>
<evidence type="ECO:0000313" key="2">
    <source>
        <dbReference type="Proteomes" id="UP000001343"/>
    </source>
</evidence>
<dbReference type="Pfam" id="PF14375">
    <property type="entry name" value="Cys_rich_CWC"/>
    <property type="match status" value="1"/>
</dbReference>
<dbReference type="EMBL" id="AKWM02000032">
    <property type="protein sequence ID" value="EKS00504.1"/>
    <property type="molecule type" value="Genomic_DNA"/>
</dbReference>
<gene>
    <name evidence="1" type="ORF">LEP1GSC125_2709</name>
</gene>
<proteinExistence type="predicted"/>
<dbReference type="Proteomes" id="UP000001343">
    <property type="component" value="Unassembled WGS sequence"/>
</dbReference>
<dbReference type="AlphaFoldDB" id="A0AA87MN54"/>
<protein>
    <submittedName>
        <fullName evidence="1">Cysteine-rich CWC</fullName>
    </submittedName>
</protein>
<dbReference type="RefSeq" id="WP_002747122.1">
    <property type="nucleotide sequence ID" value="NZ_AKWM02000032.1"/>
</dbReference>